<dbReference type="GO" id="GO:0008171">
    <property type="term" value="F:O-methyltransferase activity"/>
    <property type="evidence" value="ECO:0007669"/>
    <property type="project" value="InterPro"/>
</dbReference>
<dbReference type="Gene3D" id="3.40.50.150">
    <property type="entry name" value="Vaccinia Virus protein VP39"/>
    <property type="match status" value="1"/>
</dbReference>
<reference evidence="6 7" key="1">
    <citation type="submission" date="2019-03" db="EMBL/GenBank/DDBJ databases">
        <title>Draft genome sequences of novel Actinobacteria.</title>
        <authorList>
            <person name="Sahin N."/>
            <person name="Ay H."/>
            <person name="Saygin H."/>
        </authorList>
    </citation>
    <scope>NUCLEOTIDE SEQUENCE [LARGE SCALE GENOMIC DNA]</scope>
    <source>
        <strain evidence="6 7">JCM 30547</strain>
    </source>
</reference>
<keyword evidence="2" id="KW-0808">Transferase</keyword>
<sequence>MAAFRLPTRDERSSCSRATKSSREGDAGRALDRGEKSEGPTGLHHPGSMTPQKVLLELDSVLPMASSTIAAAGLADRIELVAADFFAAVPAADAYLVKSNLYNFGFGDALKLPRVVRRGDTPVFVIETMIRPETIRRYSKFDDIKMMSIAGGNDRREQEWFRTRHRRRFAVQTVLPAAERFSVLVADPSDSRLATSKATIAAQLATPRLRTRTTSPRALQRSAGRGRPNRVPALLGLWSRSESEARHVSNPKSNGRSTGRTPPV</sequence>
<feature type="compositionally biased region" description="Polar residues" evidence="4">
    <location>
        <begin position="250"/>
        <end position="264"/>
    </location>
</feature>
<protein>
    <recommendedName>
        <fullName evidence="5">O-methyltransferase C-terminal domain-containing protein</fullName>
    </recommendedName>
</protein>
<feature type="region of interest" description="Disordered" evidence="4">
    <location>
        <begin position="1"/>
        <end position="49"/>
    </location>
</feature>
<dbReference type="InterPro" id="IPR016461">
    <property type="entry name" value="COMT-like"/>
</dbReference>
<dbReference type="InterPro" id="IPR001077">
    <property type="entry name" value="COMT_C"/>
</dbReference>
<evidence type="ECO:0000313" key="7">
    <source>
        <dbReference type="Proteomes" id="UP000295075"/>
    </source>
</evidence>
<organism evidence="6 7">
    <name type="scientific">Kribbella albertanoniae</name>
    <dbReference type="NCBI Taxonomy" id="1266829"/>
    <lineage>
        <taxon>Bacteria</taxon>
        <taxon>Bacillati</taxon>
        <taxon>Actinomycetota</taxon>
        <taxon>Actinomycetes</taxon>
        <taxon>Propionibacteriales</taxon>
        <taxon>Kribbellaceae</taxon>
        <taxon>Kribbella</taxon>
    </lineage>
</organism>
<evidence type="ECO:0000256" key="3">
    <source>
        <dbReference type="ARBA" id="ARBA00022691"/>
    </source>
</evidence>
<feature type="domain" description="O-methyltransferase C-terminal" evidence="5">
    <location>
        <begin position="54"/>
        <end position="161"/>
    </location>
</feature>
<proteinExistence type="predicted"/>
<dbReference type="OrthoDB" id="4145676at2"/>
<dbReference type="Proteomes" id="UP000295075">
    <property type="component" value="Unassembled WGS sequence"/>
</dbReference>
<keyword evidence="7" id="KW-1185">Reference proteome</keyword>
<name>A0A4R4QFR2_9ACTN</name>
<feature type="compositionally biased region" description="Basic and acidic residues" evidence="4">
    <location>
        <begin position="21"/>
        <end position="38"/>
    </location>
</feature>
<dbReference type="InterPro" id="IPR029063">
    <property type="entry name" value="SAM-dependent_MTases_sf"/>
</dbReference>
<evidence type="ECO:0000313" key="6">
    <source>
        <dbReference type="EMBL" id="TDC34053.1"/>
    </source>
</evidence>
<evidence type="ECO:0000256" key="1">
    <source>
        <dbReference type="ARBA" id="ARBA00022603"/>
    </source>
</evidence>
<keyword evidence="1" id="KW-0489">Methyltransferase</keyword>
<evidence type="ECO:0000256" key="4">
    <source>
        <dbReference type="SAM" id="MobiDB-lite"/>
    </source>
</evidence>
<evidence type="ECO:0000259" key="5">
    <source>
        <dbReference type="Pfam" id="PF00891"/>
    </source>
</evidence>
<gene>
    <name evidence="6" type="ORF">E1261_04930</name>
</gene>
<dbReference type="EMBL" id="SMKA01000010">
    <property type="protein sequence ID" value="TDC34053.1"/>
    <property type="molecule type" value="Genomic_DNA"/>
</dbReference>
<dbReference type="Pfam" id="PF00891">
    <property type="entry name" value="Methyltransf_2"/>
    <property type="match status" value="1"/>
</dbReference>
<feature type="compositionally biased region" description="Low complexity" evidence="4">
    <location>
        <begin position="207"/>
        <end position="219"/>
    </location>
</feature>
<accession>A0A4R4QFR2</accession>
<evidence type="ECO:0000256" key="2">
    <source>
        <dbReference type="ARBA" id="ARBA00022679"/>
    </source>
</evidence>
<dbReference type="GO" id="GO:0032259">
    <property type="term" value="P:methylation"/>
    <property type="evidence" value="ECO:0007669"/>
    <property type="project" value="UniProtKB-KW"/>
</dbReference>
<keyword evidence="3" id="KW-0949">S-adenosyl-L-methionine</keyword>
<dbReference type="PROSITE" id="PS51683">
    <property type="entry name" value="SAM_OMT_II"/>
    <property type="match status" value="1"/>
</dbReference>
<comment type="caution">
    <text evidence="6">The sequence shown here is derived from an EMBL/GenBank/DDBJ whole genome shotgun (WGS) entry which is preliminary data.</text>
</comment>
<dbReference type="AlphaFoldDB" id="A0A4R4QFR2"/>
<feature type="region of interest" description="Disordered" evidence="4">
    <location>
        <begin position="207"/>
        <end position="264"/>
    </location>
</feature>